<evidence type="ECO:0000313" key="2">
    <source>
        <dbReference type="Proteomes" id="UP001589810"/>
    </source>
</evidence>
<dbReference type="EMBL" id="JBHLUD010000015">
    <property type="protein sequence ID" value="MFC0548380.1"/>
    <property type="molecule type" value="Genomic_DNA"/>
</dbReference>
<sequence>MGTNGINILVAPAPAYPLAGAVAMCGNASTPGATSVSVDLLRPWKAEQVERALTNGQSAFVKVRKHVLLWSAQERST</sequence>
<dbReference type="Proteomes" id="UP001589810">
    <property type="component" value="Unassembled WGS sequence"/>
</dbReference>
<name>A0ABV6N708_9PSEU</name>
<proteinExistence type="predicted"/>
<keyword evidence="2" id="KW-1185">Reference proteome</keyword>
<protein>
    <submittedName>
        <fullName evidence="1">Uncharacterized protein</fullName>
    </submittedName>
</protein>
<evidence type="ECO:0000313" key="1">
    <source>
        <dbReference type="EMBL" id="MFC0548380.1"/>
    </source>
</evidence>
<organism evidence="1 2">
    <name type="scientific">Kutzneria chonburiensis</name>
    <dbReference type="NCBI Taxonomy" id="1483604"/>
    <lineage>
        <taxon>Bacteria</taxon>
        <taxon>Bacillati</taxon>
        <taxon>Actinomycetota</taxon>
        <taxon>Actinomycetes</taxon>
        <taxon>Pseudonocardiales</taxon>
        <taxon>Pseudonocardiaceae</taxon>
        <taxon>Kutzneria</taxon>
    </lineage>
</organism>
<comment type="caution">
    <text evidence="1">The sequence shown here is derived from an EMBL/GenBank/DDBJ whole genome shotgun (WGS) entry which is preliminary data.</text>
</comment>
<dbReference type="RefSeq" id="WP_273937778.1">
    <property type="nucleotide sequence ID" value="NZ_CP097263.1"/>
</dbReference>
<reference evidence="1 2" key="1">
    <citation type="submission" date="2024-09" db="EMBL/GenBank/DDBJ databases">
        <authorList>
            <person name="Sun Q."/>
            <person name="Mori K."/>
        </authorList>
    </citation>
    <scope>NUCLEOTIDE SEQUENCE [LARGE SCALE GENOMIC DNA]</scope>
    <source>
        <strain evidence="1 2">TBRC 1432</strain>
    </source>
</reference>
<gene>
    <name evidence="1" type="ORF">ACFFH7_43220</name>
</gene>
<accession>A0ABV6N708</accession>